<reference evidence="2 3" key="1">
    <citation type="submission" date="2018-06" db="EMBL/GenBank/DDBJ databases">
        <title>Genomic Encyclopedia of Type Strains, Phase III (KMG-III): the genomes of soil and plant-associated and newly described type strains.</title>
        <authorList>
            <person name="Whitman W."/>
        </authorList>
    </citation>
    <scope>NUCLEOTIDE SEQUENCE [LARGE SCALE GENOMIC DNA]</scope>
    <source>
        <strain evidence="2 3">CECT 9025</strain>
    </source>
</reference>
<dbReference type="RefSeq" id="WP_110813113.1">
    <property type="nucleotide sequence ID" value="NZ_QJTE01000001.1"/>
</dbReference>
<keyword evidence="3" id="KW-1185">Reference proteome</keyword>
<sequence length="119" mass="12139">MTRLVLLALLALPSLASAQALDCRMTLACNGGPETCRPAQDWLRLETGPAGGALLRAASGEVSVTPQVVGPDLVYAGGPMAGAAQHVLALSPVGEVARYSLHYPGGAILTRFGRCAPTS</sequence>
<proteinExistence type="predicted"/>
<dbReference type="Proteomes" id="UP000248311">
    <property type="component" value="Unassembled WGS sequence"/>
</dbReference>
<feature type="signal peptide" evidence="1">
    <location>
        <begin position="1"/>
        <end position="18"/>
    </location>
</feature>
<accession>A0A318SW21</accession>
<keyword evidence="1" id="KW-0732">Signal</keyword>
<dbReference type="EMBL" id="QJTE01000001">
    <property type="protein sequence ID" value="PYE86121.1"/>
    <property type="molecule type" value="Genomic_DNA"/>
</dbReference>
<dbReference type="AlphaFoldDB" id="A0A318SW21"/>
<evidence type="ECO:0000313" key="3">
    <source>
        <dbReference type="Proteomes" id="UP000248311"/>
    </source>
</evidence>
<feature type="chain" id="PRO_5016297857" evidence="1">
    <location>
        <begin position="19"/>
        <end position="119"/>
    </location>
</feature>
<name>A0A318SW21_9RHOB</name>
<protein>
    <submittedName>
        <fullName evidence="2">Uncharacterized protein</fullName>
    </submittedName>
</protein>
<evidence type="ECO:0000313" key="2">
    <source>
        <dbReference type="EMBL" id="PYE86121.1"/>
    </source>
</evidence>
<evidence type="ECO:0000256" key="1">
    <source>
        <dbReference type="SAM" id="SignalP"/>
    </source>
</evidence>
<organism evidence="2 3">
    <name type="scientific">Pseudoroseicyclus aestuarii</name>
    <dbReference type="NCBI Taxonomy" id="1795041"/>
    <lineage>
        <taxon>Bacteria</taxon>
        <taxon>Pseudomonadati</taxon>
        <taxon>Pseudomonadota</taxon>
        <taxon>Alphaproteobacteria</taxon>
        <taxon>Rhodobacterales</taxon>
        <taxon>Paracoccaceae</taxon>
        <taxon>Pseudoroseicyclus</taxon>
    </lineage>
</organism>
<comment type="caution">
    <text evidence="2">The sequence shown here is derived from an EMBL/GenBank/DDBJ whole genome shotgun (WGS) entry which is preliminary data.</text>
</comment>
<gene>
    <name evidence="2" type="ORF">DFP88_101797</name>
</gene>